<evidence type="ECO:0000313" key="3">
    <source>
        <dbReference type="Proteomes" id="UP001320876"/>
    </source>
</evidence>
<comment type="caution">
    <text evidence="2">The sequence shown here is derived from an EMBL/GenBank/DDBJ whole genome shotgun (WGS) entry which is preliminary data.</text>
</comment>
<reference evidence="2 3" key="1">
    <citation type="submission" date="2022-10" db="EMBL/GenBank/DDBJ databases">
        <title>Luteolibacter arcticus strain CCTCC AB 2014275, whole genome shotgun sequencing project.</title>
        <authorList>
            <person name="Zhao G."/>
            <person name="Shen L."/>
        </authorList>
    </citation>
    <scope>NUCLEOTIDE SEQUENCE [LARGE SCALE GENOMIC DNA]</scope>
    <source>
        <strain evidence="2 3">CCTCC AB 2014275</strain>
    </source>
</reference>
<evidence type="ECO:0000256" key="1">
    <source>
        <dbReference type="SAM" id="MobiDB-lite"/>
    </source>
</evidence>
<dbReference type="Proteomes" id="UP001320876">
    <property type="component" value="Unassembled WGS sequence"/>
</dbReference>
<dbReference type="Gene3D" id="3.20.20.80">
    <property type="entry name" value="Glycosidases"/>
    <property type="match status" value="1"/>
</dbReference>
<gene>
    <name evidence="2" type="ORF">OKA05_15895</name>
</gene>
<protein>
    <submittedName>
        <fullName evidence="2">DUF4832 domain-containing protein</fullName>
    </submittedName>
</protein>
<dbReference type="EMBL" id="JAPDDT010000006">
    <property type="protein sequence ID" value="MCW1924050.1"/>
    <property type="molecule type" value="Genomic_DNA"/>
</dbReference>
<proteinExistence type="predicted"/>
<accession>A0ABT3GKN3</accession>
<keyword evidence="3" id="KW-1185">Reference proteome</keyword>
<evidence type="ECO:0000313" key="2">
    <source>
        <dbReference type="EMBL" id="MCW1924050.1"/>
    </source>
</evidence>
<dbReference type="RefSeq" id="WP_264488154.1">
    <property type="nucleotide sequence ID" value="NZ_JAPDDT010000006.1"/>
</dbReference>
<feature type="region of interest" description="Disordered" evidence="1">
    <location>
        <begin position="29"/>
        <end position="49"/>
    </location>
</feature>
<feature type="compositionally biased region" description="Polar residues" evidence="1">
    <location>
        <begin position="29"/>
        <end position="39"/>
    </location>
</feature>
<organism evidence="2 3">
    <name type="scientific">Luteolibacter arcticus</name>
    <dbReference type="NCBI Taxonomy" id="1581411"/>
    <lineage>
        <taxon>Bacteria</taxon>
        <taxon>Pseudomonadati</taxon>
        <taxon>Verrucomicrobiota</taxon>
        <taxon>Verrucomicrobiia</taxon>
        <taxon>Verrucomicrobiales</taxon>
        <taxon>Verrucomicrobiaceae</taxon>
        <taxon>Luteolibacter</taxon>
    </lineage>
</organism>
<sequence length="545" mass="61089">MDILLVEPASRRGGTLCLAVQINFGTNYPDSASTQSKHSPSCGEAREPSANFTARAPHPVSSMQQFAQTFPATSLRRCVVPLLAASSLGFIASARGDPGEGGAWKSDAHAPEIAGIEANPLKGMIPFESGTRRSFPHSMEWFYLPLRDLQKGDSEFDWEPIERRLEKIAGRGNHSVFRIYLDYPGKPIGTPQYLIDAGVPMRGYTDAGNHHSASKSPDWNDPRLIGALESFILHLGKKYDGDPRIGFLTAGLYGFWGEWHNHPHDPGWEMRAEGRDRLLNAYRQAFAKTHVLLRNPMGTTNPGLKTSFGYHDDSFGYETLRPEWAFFPRLHQNGLVEIWKQKPIGGEIRPELQATIFDAWPNLPVIVGSKASEDLSECINATHASWMLNERLFAGSLTDIQRKNALRAQRLLGYELHVAGSSIDRDEKNNLHVRLKIRNAGVAPFYYEWPAEFASFDPATKMKRVLGRSTNWNVPDILPDGREYQREFSCTLTESTRGRRLLLRLVNPLENGKPLRFANARQDGDLEGWLTLQDIPDEITGSTTR</sequence>
<name>A0ABT3GKN3_9BACT</name>